<keyword evidence="3" id="KW-1133">Transmembrane helix</keyword>
<reference evidence="5 6" key="1">
    <citation type="submission" date="2020-07" db="EMBL/GenBank/DDBJ databases">
        <title>Thermogemmata thermophila gen. nov., sp. nov., a novel moderate thermophilic planctomycete from a Kamchatka hot spring.</title>
        <authorList>
            <person name="Elcheninov A.G."/>
            <person name="Podosokorskaya O.A."/>
            <person name="Kovaleva O.L."/>
            <person name="Novikov A."/>
            <person name="Bonch-Osmolovskaya E.A."/>
            <person name="Toshchakov S.V."/>
            <person name="Kublanov I.V."/>
        </authorList>
    </citation>
    <scope>NUCLEOTIDE SEQUENCE [LARGE SCALE GENOMIC DNA]</scope>
    <source>
        <strain evidence="5 6">2918</strain>
    </source>
</reference>
<name>A0A7V8VCJ1_9BACT</name>
<feature type="transmembrane region" description="Helical" evidence="3">
    <location>
        <begin position="44"/>
        <end position="65"/>
    </location>
</feature>
<organism evidence="5 6">
    <name type="scientific">Thermogemmata fonticola</name>
    <dbReference type="NCBI Taxonomy" id="2755323"/>
    <lineage>
        <taxon>Bacteria</taxon>
        <taxon>Pseudomonadati</taxon>
        <taxon>Planctomycetota</taxon>
        <taxon>Planctomycetia</taxon>
        <taxon>Gemmatales</taxon>
        <taxon>Gemmataceae</taxon>
        <taxon>Thermogemmata</taxon>
    </lineage>
</organism>
<keyword evidence="3" id="KW-0812">Transmembrane</keyword>
<evidence type="ECO:0000313" key="5">
    <source>
        <dbReference type="EMBL" id="MBA2225524.1"/>
    </source>
</evidence>
<dbReference type="GO" id="GO:0009245">
    <property type="term" value="P:lipid A biosynthetic process"/>
    <property type="evidence" value="ECO:0007669"/>
    <property type="project" value="TreeGrafter"/>
</dbReference>
<dbReference type="PANTHER" id="PTHR31302:SF31">
    <property type="entry name" value="PHOSPHODIESTERASE YAEI"/>
    <property type="match status" value="1"/>
</dbReference>
<dbReference type="InterPro" id="IPR029052">
    <property type="entry name" value="Metallo-depent_PP-like"/>
</dbReference>
<keyword evidence="1" id="KW-0479">Metal-binding</keyword>
<dbReference type="Proteomes" id="UP000542342">
    <property type="component" value="Unassembled WGS sequence"/>
</dbReference>
<dbReference type="InterPro" id="IPR051158">
    <property type="entry name" value="Metallophosphoesterase_sf"/>
</dbReference>
<keyword evidence="3" id="KW-0472">Membrane</keyword>
<protein>
    <submittedName>
        <fullName evidence="5">Metallophosphoesterase</fullName>
    </submittedName>
</protein>
<accession>A0A7V8VCJ1</accession>
<dbReference type="InterPro" id="IPR004843">
    <property type="entry name" value="Calcineurin-like_PHP"/>
</dbReference>
<evidence type="ECO:0000313" key="6">
    <source>
        <dbReference type="Proteomes" id="UP000542342"/>
    </source>
</evidence>
<comment type="caution">
    <text evidence="5">The sequence shown here is derived from an EMBL/GenBank/DDBJ whole genome shotgun (WGS) entry which is preliminary data.</text>
</comment>
<dbReference type="GO" id="GO:0016020">
    <property type="term" value="C:membrane"/>
    <property type="evidence" value="ECO:0007669"/>
    <property type="project" value="GOC"/>
</dbReference>
<gene>
    <name evidence="5" type="ORF">H0921_05030</name>
</gene>
<dbReference type="SUPFAM" id="SSF56300">
    <property type="entry name" value="Metallo-dependent phosphatases"/>
    <property type="match status" value="1"/>
</dbReference>
<feature type="transmembrane region" description="Helical" evidence="3">
    <location>
        <begin position="100"/>
        <end position="121"/>
    </location>
</feature>
<evidence type="ECO:0000256" key="2">
    <source>
        <dbReference type="ARBA" id="ARBA00022801"/>
    </source>
</evidence>
<dbReference type="RefSeq" id="WP_194536942.1">
    <property type="nucleotide sequence ID" value="NZ_JACEFB010000002.1"/>
</dbReference>
<dbReference type="Pfam" id="PF00149">
    <property type="entry name" value="Metallophos"/>
    <property type="match status" value="1"/>
</dbReference>
<dbReference type="Gene3D" id="3.60.21.10">
    <property type="match status" value="1"/>
</dbReference>
<evidence type="ECO:0000256" key="1">
    <source>
        <dbReference type="ARBA" id="ARBA00022723"/>
    </source>
</evidence>
<proteinExistence type="predicted"/>
<dbReference type="GO" id="GO:0046872">
    <property type="term" value="F:metal ion binding"/>
    <property type="evidence" value="ECO:0007669"/>
    <property type="project" value="UniProtKB-KW"/>
</dbReference>
<dbReference type="GO" id="GO:0008758">
    <property type="term" value="F:UDP-2,3-diacylglucosamine hydrolase activity"/>
    <property type="evidence" value="ECO:0007669"/>
    <property type="project" value="TreeGrafter"/>
</dbReference>
<feature type="domain" description="Calcineurin-like phosphoesterase" evidence="4">
    <location>
        <begin position="192"/>
        <end position="351"/>
    </location>
</feature>
<keyword evidence="6" id="KW-1185">Reference proteome</keyword>
<dbReference type="AlphaFoldDB" id="A0A7V8VCJ1"/>
<dbReference type="EMBL" id="JACEFB010000002">
    <property type="protein sequence ID" value="MBA2225524.1"/>
    <property type="molecule type" value="Genomic_DNA"/>
</dbReference>
<keyword evidence="2" id="KW-0378">Hydrolase</keyword>
<sequence>MNSFSPSVCLGLLLLVAGIGHAVLWTALLNHFYGRPWPKSLLRLWRYTTAAIIAAYPAVIGYSLWSESELFQHYQNFRCNTSTGTGLREYLAFGKKAPGAAVAALYAAACLVLGGLVFPWVTWKRVVRRPPPCLQKEQSQHYDFGKQHIQDLVGDGYMRWAARLPGNEIFRLEITEQILRLPHLPLTLHGLHLLVLSDFHFHGTPSRRWFEQVIATVLQGPYPDLVCLLGDYVDRNDHREWIVPLLGPIAARYGKLAILGNHDVSHGPDQIRACLHAAGYQVLLSQWQLISVRGESLAVIGHEGPWLPAPAEQDEPPAHAAFRLGLSHTPDNFSWAIRQQIDLLVCGHVHGGQIRLPVIGPIFVPSLYSRRFDSGVFQAGRTVMTVCRGLSGREPIRFRCRPQILRLILTGENPKDQ</sequence>
<evidence type="ECO:0000259" key="4">
    <source>
        <dbReference type="Pfam" id="PF00149"/>
    </source>
</evidence>
<evidence type="ECO:0000256" key="3">
    <source>
        <dbReference type="SAM" id="Phobius"/>
    </source>
</evidence>
<feature type="transmembrane region" description="Helical" evidence="3">
    <location>
        <begin position="12"/>
        <end position="32"/>
    </location>
</feature>
<dbReference type="PANTHER" id="PTHR31302">
    <property type="entry name" value="TRANSMEMBRANE PROTEIN WITH METALLOPHOSPHOESTERASE DOMAIN-RELATED"/>
    <property type="match status" value="1"/>
</dbReference>